<proteinExistence type="inferred from homology"/>
<sequence>MIEANLLESLEVVIRYTAEMDEFWSFVETKSNQRWTWYAMEKKSGIILAWHNGKRTNDDCKALLALLSDIPINRYYTDNWGAYSSLLPQNKHVIGKDQTWKIERKNLNFRTHIKRLNRKTICYSRDIDIHDNVIGMYIARYYYRSGTYGNGVISQFNP</sequence>
<dbReference type="InterPro" id="IPR005063">
    <property type="entry name" value="Transposase_27"/>
</dbReference>
<reference evidence="5" key="1">
    <citation type="journal article" date="2014" name="Front. Microbiol.">
        <title>High frequency of phylogenetically diverse reductive dehalogenase-homologous genes in deep subseafloor sedimentary metagenomes.</title>
        <authorList>
            <person name="Kawai M."/>
            <person name="Futagami T."/>
            <person name="Toyoda A."/>
            <person name="Takaki Y."/>
            <person name="Nishi S."/>
            <person name="Hori S."/>
            <person name="Arai W."/>
            <person name="Tsubouchi T."/>
            <person name="Morono Y."/>
            <person name="Uchiyama I."/>
            <person name="Ito T."/>
            <person name="Fujiyama A."/>
            <person name="Inagaki F."/>
            <person name="Takami H."/>
        </authorList>
    </citation>
    <scope>NUCLEOTIDE SEQUENCE</scope>
    <source>
        <strain evidence="5">Expedition CK06-06</strain>
    </source>
</reference>
<keyword evidence="4" id="KW-0233">DNA recombination</keyword>
<evidence type="ECO:0000256" key="1">
    <source>
        <dbReference type="ARBA" id="ARBA00004091"/>
    </source>
</evidence>
<dbReference type="PANTHER" id="PTHR33293:SF1">
    <property type="entry name" value="INSERTION ELEMENT IS1 1 PROTEIN INSB-RELATED"/>
    <property type="match status" value="1"/>
</dbReference>
<dbReference type="Pfam" id="PF03400">
    <property type="entry name" value="DDE_Tnp_IS1"/>
    <property type="match status" value="1"/>
</dbReference>
<dbReference type="GO" id="GO:0006313">
    <property type="term" value="P:DNA transposition"/>
    <property type="evidence" value="ECO:0007669"/>
    <property type="project" value="InterPro"/>
</dbReference>
<evidence type="ECO:0000313" key="5">
    <source>
        <dbReference type="EMBL" id="GAI62511.1"/>
    </source>
</evidence>
<evidence type="ECO:0000256" key="4">
    <source>
        <dbReference type="ARBA" id="ARBA00023172"/>
    </source>
</evidence>
<dbReference type="AlphaFoldDB" id="X1R673"/>
<name>X1R673_9ZZZZ</name>
<keyword evidence="3" id="KW-0815">Transposition</keyword>
<dbReference type="GO" id="GO:0004803">
    <property type="term" value="F:transposase activity"/>
    <property type="evidence" value="ECO:0007669"/>
    <property type="project" value="InterPro"/>
</dbReference>
<gene>
    <name evidence="5" type="ORF">S12H4_05170</name>
</gene>
<dbReference type="EMBL" id="BARW01001680">
    <property type="protein sequence ID" value="GAI62511.1"/>
    <property type="molecule type" value="Genomic_DNA"/>
</dbReference>
<comment type="function">
    <text evidence="1">Absolutely required for transposition of IS1.</text>
</comment>
<dbReference type="PANTHER" id="PTHR33293">
    <property type="entry name" value="INSERTION ELEMENT IS1 1 PROTEIN INSB-RELATED"/>
    <property type="match status" value="1"/>
</dbReference>
<evidence type="ECO:0000256" key="3">
    <source>
        <dbReference type="ARBA" id="ARBA00022578"/>
    </source>
</evidence>
<comment type="caution">
    <text evidence="5">The sequence shown here is derived from an EMBL/GenBank/DDBJ whole genome shotgun (WGS) entry which is preliminary data.</text>
</comment>
<dbReference type="GO" id="GO:0003677">
    <property type="term" value="F:DNA binding"/>
    <property type="evidence" value="ECO:0007669"/>
    <property type="project" value="InterPro"/>
</dbReference>
<evidence type="ECO:0008006" key="6">
    <source>
        <dbReference type="Google" id="ProtNLM"/>
    </source>
</evidence>
<protein>
    <recommendedName>
        <fullName evidence="6">IS1 transposase</fullName>
    </recommendedName>
</protein>
<dbReference type="NCBIfam" id="NF033558">
    <property type="entry name" value="transpos_IS1"/>
    <property type="match status" value="1"/>
</dbReference>
<organism evidence="5">
    <name type="scientific">marine sediment metagenome</name>
    <dbReference type="NCBI Taxonomy" id="412755"/>
    <lineage>
        <taxon>unclassified sequences</taxon>
        <taxon>metagenomes</taxon>
        <taxon>ecological metagenomes</taxon>
    </lineage>
</organism>
<accession>X1R673</accession>
<dbReference type="InterPro" id="IPR051354">
    <property type="entry name" value="Transposase_27_IS1"/>
</dbReference>
<comment type="similarity">
    <text evidence="2">Belongs to the transposase 27 family.</text>
</comment>
<evidence type="ECO:0000256" key="2">
    <source>
        <dbReference type="ARBA" id="ARBA00008841"/>
    </source>
</evidence>